<evidence type="ECO:0000313" key="3">
    <source>
        <dbReference type="EMBL" id="EME28942.1"/>
    </source>
</evidence>
<feature type="domain" description="WH1" evidence="2">
    <location>
        <begin position="39"/>
        <end position="160"/>
    </location>
</feature>
<dbReference type="Proteomes" id="UP000030680">
    <property type="component" value="Unassembled WGS sequence"/>
</dbReference>
<dbReference type="GeneID" id="17087777"/>
<feature type="compositionally biased region" description="Low complexity" evidence="1">
    <location>
        <begin position="221"/>
        <end position="231"/>
    </location>
</feature>
<reference evidence="4" key="1">
    <citation type="journal article" date="2013" name="Science">
        <title>Gene transfer from bacteria and archaea facilitated evolution of an extremophilic eukaryote.</title>
        <authorList>
            <person name="Schonknecht G."/>
            <person name="Chen W.H."/>
            <person name="Ternes C.M."/>
            <person name="Barbier G.G."/>
            <person name="Shrestha R.P."/>
            <person name="Stanke M."/>
            <person name="Brautigam A."/>
            <person name="Baker B.J."/>
            <person name="Banfield J.F."/>
            <person name="Garavito R.M."/>
            <person name="Carr K."/>
            <person name="Wilkerson C."/>
            <person name="Rensing S.A."/>
            <person name="Gagneul D."/>
            <person name="Dickenson N.E."/>
            <person name="Oesterhelt C."/>
            <person name="Lercher M.J."/>
            <person name="Weber A.P."/>
        </authorList>
    </citation>
    <scope>NUCLEOTIDE SEQUENCE [LARGE SCALE GENOMIC DNA]</scope>
    <source>
        <strain evidence="4">074W</strain>
    </source>
</reference>
<dbReference type="PROSITE" id="PS50229">
    <property type="entry name" value="WH1"/>
    <property type="match status" value="1"/>
</dbReference>
<evidence type="ECO:0000259" key="2">
    <source>
        <dbReference type="PROSITE" id="PS50229"/>
    </source>
</evidence>
<dbReference type="OrthoDB" id="10467085at2759"/>
<keyword evidence="4" id="KW-1185">Reference proteome</keyword>
<evidence type="ECO:0000313" key="4">
    <source>
        <dbReference type="Proteomes" id="UP000030680"/>
    </source>
</evidence>
<gene>
    <name evidence="3" type="ORF">Gasu_36760</name>
</gene>
<feature type="compositionally biased region" description="Basic and acidic residues" evidence="1">
    <location>
        <begin position="194"/>
        <end position="214"/>
    </location>
</feature>
<name>M2XFY7_GALSU</name>
<dbReference type="AlphaFoldDB" id="M2XFY7"/>
<evidence type="ECO:0000256" key="1">
    <source>
        <dbReference type="SAM" id="MobiDB-lite"/>
    </source>
</evidence>
<dbReference type="RefSeq" id="XP_005705462.1">
    <property type="nucleotide sequence ID" value="XM_005705405.1"/>
</dbReference>
<feature type="region of interest" description="Disordered" evidence="1">
    <location>
        <begin position="1"/>
        <end position="20"/>
    </location>
</feature>
<feature type="region of interest" description="Disordered" evidence="1">
    <location>
        <begin position="186"/>
        <end position="239"/>
    </location>
</feature>
<organism evidence="3 4">
    <name type="scientific">Galdieria sulphuraria</name>
    <name type="common">Red alga</name>
    <dbReference type="NCBI Taxonomy" id="130081"/>
    <lineage>
        <taxon>Eukaryota</taxon>
        <taxon>Rhodophyta</taxon>
        <taxon>Bangiophyceae</taxon>
        <taxon>Galdieriales</taxon>
        <taxon>Galdieriaceae</taxon>
        <taxon>Galdieria</taxon>
    </lineage>
</organism>
<dbReference type="SUPFAM" id="SSF50729">
    <property type="entry name" value="PH domain-like"/>
    <property type="match status" value="1"/>
</dbReference>
<dbReference type="Gene3D" id="2.30.29.30">
    <property type="entry name" value="Pleckstrin-homology domain (PH domain)/Phosphotyrosine-binding domain (PTB)"/>
    <property type="match status" value="1"/>
</dbReference>
<dbReference type="EMBL" id="KB454514">
    <property type="protein sequence ID" value="EME28942.1"/>
    <property type="molecule type" value="Genomic_DNA"/>
</dbReference>
<dbReference type="KEGG" id="gsl:Gasu_36760"/>
<dbReference type="InterPro" id="IPR011993">
    <property type="entry name" value="PH-like_dom_sf"/>
</dbReference>
<dbReference type="InterPro" id="IPR000697">
    <property type="entry name" value="WH1/EVH1_dom"/>
</dbReference>
<protein>
    <recommendedName>
        <fullName evidence="2">WH1 domain-containing protein</fullName>
    </recommendedName>
</protein>
<accession>M2XFY7</accession>
<feature type="compositionally biased region" description="Low complexity" evidence="1">
    <location>
        <begin position="1"/>
        <end position="16"/>
    </location>
</feature>
<dbReference type="Gramene" id="EME28942">
    <property type="protein sequence ID" value="EME28942"/>
    <property type="gene ID" value="Gasu_36760"/>
</dbReference>
<sequence>MLNRSSSKSTSSCDASITKGSKTNETSQLNIEHFVHQILGENCSVLGAVTTKAIYQAVCIEDNIEWKILGNEVVVALSWEHKSCTDQSKRAHFHGILVSTGRIIVEEYISDNSVYEVFSNTFHAYRTNQLQVNSVFGIHFASSTDAQYLAEVFDNVLALELHRKTWSVDIVAEQLLNHNSDASGSHFTVTTSKLHRDETNRRAIDESNRRDSSRKQRRPLSSSSTVHSETSNGTRHNCHLEKGQIDSVCHPNPDRGLLIESDSNAFLRHQQTTSEHSCQQEMVFPVSQPTSNFVDQSVITSKKDISLDRPFPYEQRNSVGQLSQIPIDISRCTVSEKYSLRGSRQSFQLQKHDISLLSTACKAHSSISIASNNSNQEMQVNNSKNESDTKVECTSCVYSEDSNSFQQTISSSTGKSNRVTQKPETKLPPQIVYENLLVELNLVSHEKIQECIQSILREGLSNRSTNNFCRSQKLAKILHQNK</sequence>
<proteinExistence type="predicted"/>